<dbReference type="EMBL" id="JAODUP010000109">
    <property type="protein sequence ID" value="KAK2161820.1"/>
    <property type="molecule type" value="Genomic_DNA"/>
</dbReference>
<name>A0AAD9K0T9_9ANNE</name>
<reference evidence="1" key="1">
    <citation type="journal article" date="2023" name="Mol. Biol. Evol.">
        <title>Third-Generation Sequencing Reveals the Adaptive Role of the Epigenome in Three Deep-Sea Polychaetes.</title>
        <authorList>
            <person name="Perez M."/>
            <person name="Aroh O."/>
            <person name="Sun Y."/>
            <person name="Lan Y."/>
            <person name="Juniper S.K."/>
            <person name="Young C.R."/>
            <person name="Angers B."/>
            <person name="Qian P.Y."/>
        </authorList>
    </citation>
    <scope>NUCLEOTIDE SEQUENCE</scope>
    <source>
        <strain evidence="1">P08H-3</strain>
    </source>
</reference>
<accession>A0AAD9K0T9</accession>
<feature type="non-terminal residue" evidence="1">
    <location>
        <position position="34"/>
    </location>
</feature>
<evidence type="ECO:0000313" key="2">
    <source>
        <dbReference type="Proteomes" id="UP001208570"/>
    </source>
</evidence>
<dbReference type="Proteomes" id="UP001208570">
    <property type="component" value="Unassembled WGS sequence"/>
</dbReference>
<organism evidence="1 2">
    <name type="scientific">Paralvinella palmiformis</name>
    <dbReference type="NCBI Taxonomy" id="53620"/>
    <lineage>
        <taxon>Eukaryota</taxon>
        <taxon>Metazoa</taxon>
        <taxon>Spiralia</taxon>
        <taxon>Lophotrochozoa</taxon>
        <taxon>Annelida</taxon>
        <taxon>Polychaeta</taxon>
        <taxon>Sedentaria</taxon>
        <taxon>Canalipalpata</taxon>
        <taxon>Terebellida</taxon>
        <taxon>Terebelliformia</taxon>
        <taxon>Alvinellidae</taxon>
        <taxon>Paralvinella</taxon>
    </lineage>
</organism>
<proteinExistence type="predicted"/>
<gene>
    <name evidence="1" type="ORF">LSH36_109g05010</name>
</gene>
<sequence length="34" mass="4080">MPVEMDTARKLKSDCNFKCYCALDDIPRREWCIK</sequence>
<evidence type="ECO:0000313" key="1">
    <source>
        <dbReference type="EMBL" id="KAK2161820.1"/>
    </source>
</evidence>
<dbReference type="AlphaFoldDB" id="A0AAD9K0T9"/>
<comment type="caution">
    <text evidence="1">The sequence shown here is derived from an EMBL/GenBank/DDBJ whole genome shotgun (WGS) entry which is preliminary data.</text>
</comment>
<keyword evidence="2" id="KW-1185">Reference proteome</keyword>
<protein>
    <submittedName>
        <fullName evidence="1">Uncharacterized protein</fullName>
    </submittedName>
</protein>